<accession>A0A261EVW8</accession>
<evidence type="ECO:0000256" key="2">
    <source>
        <dbReference type="ARBA" id="ARBA00022840"/>
    </source>
</evidence>
<feature type="region of interest" description="Disordered" evidence="4">
    <location>
        <begin position="1"/>
        <end position="40"/>
    </location>
</feature>
<protein>
    <submittedName>
        <fullName evidence="7">DNA segregation ATPase and related proteins (FtsK/SpoIIIE family)</fullName>
    </submittedName>
</protein>
<feature type="transmembrane region" description="Helical" evidence="5">
    <location>
        <begin position="71"/>
        <end position="91"/>
    </location>
</feature>
<evidence type="ECO:0000256" key="4">
    <source>
        <dbReference type="SAM" id="MobiDB-lite"/>
    </source>
</evidence>
<reference evidence="7 8" key="1">
    <citation type="journal article" date="2017" name="BMC Genomics">
        <title>Comparative genomic and phylogenomic analyses of the Bifidobacteriaceae family.</title>
        <authorList>
            <person name="Lugli G.A."/>
            <person name="Milani C."/>
            <person name="Turroni F."/>
            <person name="Duranti S."/>
            <person name="Mancabelli L."/>
            <person name="Mangifesta M."/>
            <person name="Ferrario C."/>
            <person name="Modesto M."/>
            <person name="Mattarelli P."/>
            <person name="Jiri K."/>
            <person name="van Sinderen D."/>
            <person name="Ventura M."/>
        </authorList>
    </citation>
    <scope>NUCLEOTIDE SEQUENCE [LARGE SCALE GENOMIC DNA]</scope>
    <source>
        <strain evidence="7 8">DSM 24742</strain>
    </source>
</reference>
<feature type="domain" description="FtsK" evidence="6">
    <location>
        <begin position="164"/>
        <end position="348"/>
    </location>
</feature>
<evidence type="ECO:0000259" key="6">
    <source>
        <dbReference type="PROSITE" id="PS50901"/>
    </source>
</evidence>
<evidence type="ECO:0000256" key="1">
    <source>
        <dbReference type="ARBA" id="ARBA00022741"/>
    </source>
</evidence>
<evidence type="ECO:0000313" key="7">
    <source>
        <dbReference type="EMBL" id="OZG51009.1"/>
    </source>
</evidence>
<sequence>MRHSAHTPRRPECPRRRSHGDSDDGHDTAAEPRRRRRERSPQSLLISVSYLAPVFSQLAMAGMMIAMGNWWFLGFVVPGLIGSLASGAAMIMSMRRQEEPVANPLTDPLAAPSDAPLPIVAEPPPEETLLFPGVKVARPQHAWRAVVHAWLLPPSFDAPIGVCADGVFTLGLLRSGPHALVAGTTGSGKSILLEVWCLALACRNPPRRLNFVFLDFKGGAAFRELSRLPHCVGCVSDLDIAHAVRALRAMENEMHRRERLVAEHGVATTDELPDPPPRLIVVVDEFAALRQRIPDYVDRLISLASLGRSLGMNLIICTQSPQGQVTADMKANLNLNVCLRVRDAFQSGEMIGSPAAARISPRLPGTAFASDGADLTMFRCAPCGCTPRLVDGCLRAARFLGMDGAARRLFSAPLPRRIDMRGALRLGVTAAGAGQDARCGHLLEVGVADDGIRLEPFLLDMRANTAIIGASGRGKTTALLAVAEAARRAGWRVETGTGCWTWLLESPDGLAVRMADDADAVLDPLASGPRADDFRQALACRDATVIFAVSSARHVRYPEQCTRRILFPLADKSSNVMMGMPSQTASSLTDDDVRTPGRAIVVDEAAYPVQFFAPDARQAQATAHEYAPDALDDTPGGV</sequence>
<keyword evidence="1 3" id="KW-0547">Nucleotide-binding</keyword>
<dbReference type="PROSITE" id="PS50901">
    <property type="entry name" value="FTSK"/>
    <property type="match status" value="1"/>
</dbReference>
<dbReference type="EMBL" id="MWWR01000012">
    <property type="protein sequence ID" value="OZG51009.1"/>
    <property type="molecule type" value="Genomic_DNA"/>
</dbReference>
<dbReference type="InterPro" id="IPR050206">
    <property type="entry name" value="FtsK/SpoIIIE/SftA"/>
</dbReference>
<dbReference type="SUPFAM" id="SSF52540">
    <property type="entry name" value="P-loop containing nucleoside triphosphate hydrolases"/>
    <property type="match status" value="2"/>
</dbReference>
<dbReference type="Proteomes" id="UP000216725">
    <property type="component" value="Unassembled WGS sequence"/>
</dbReference>
<keyword evidence="8" id="KW-1185">Reference proteome</keyword>
<keyword evidence="5" id="KW-0812">Transmembrane</keyword>
<dbReference type="AlphaFoldDB" id="A0A261EVW8"/>
<dbReference type="InterPro" id="IPR027417">
    <property type="entry name" value="P-loop_NTPase"/>
</dbReference>
<dbReference type="GO" id="GO:0005524">
    <property type="term" value="F:ATP binding"/>
    <property type="evidence" value="ECO:0007669"/>
    <property type="project" value="UniProtKB-UniRule"/>
</dbReference>
<keyword evidence="5" id="KW-1133">Transmembrane helix</keyword>
<dbReference type="Pfam" id="PF01580">
    <property type="entry name" value="FtsK_SpoIIIE"/>
    <property type="match status" value="1"/>
</dbReference>
<dbReference type="OrthoDB" id="9807790at2"/>
<evidence type="ECO:0000256" key="5">
    <source>
        <dbReference type="SAM" id="Phobius"/>
    </source>
</evidence>
<dbReference type="RefSeq" id="WP_094661115.1">
    <property type="nucleotide sequence ID" value="NZ_MWWR01000012.1"/>
</dbReference>
<dbReference type="InterPro" id="IPR002543">
    <property type="entry name" value="FtsK_dom"/>
</dbReference>
<dbReference type="CDD" id="cd01127">
    <property type="entry name" value="TrwB_TraG_TraD_VirD4"/>
    <property type="match status" value="1"/>
</dbReference>
<gene>
    <name evidence="7" type="ORF">PSRA_1303</name>
</gene>
<feature type="compositionally biased region" description="Basic and acidic residues" evidence="4">
    <location>
        <begin position="9"/>
        <end position="32"/>
    </location>
</feature>
<dbReference type="PANTHER" id="PTHR22683">
    <property type="entry name" value="SPORULATION PROTEIN RELATED"/>
    <property type="match status" value="1"/>
</dbReference>
<feature type="binding site" evidence="3">
    <location>
        <begin position="183"/>
        <end position="190"/>
    </location>
    <ligand>
        <name>ATP</name>
        <dbReference type="ChEBI" id="CHEBI:30616"/>
    </ligand>
</feature>
<keyword evidence="5" id="KW-0472">Membrane</keyword>
<keyword evidence="2 3" id="KW-0067">ATP-binding</keyword>
<organism evidence="7 8">
    <name type="scientific">Pseudoscardovia radai</name>
    <dbReference type="NCBI Taxonomy" id="987066"/>
    <lineage>
        <taxon>Bacteria</taxon>
        <taxon>Bacillati</taxon>
        <taxon>Actinomycetota</taxon>
        <taxon>Actinomycetes</taxon>
        <taxon>Bifidobacteriales</taxon>
        <taxon>Bifidobacteriaceae</taxon>
        <taxon>Pseudoscardovia</taxon>
    </lineage>
</organism>
<evidence type="ECO:0000313" key="8">
    <source>
        <dbReference type="Proteomes" id="UP000216725"/>
    </source>
</evidence>
<comment type="caution">
    <text evidence="7">The sequence shown here is derived from an EMBL/GenBank/DDBJ whole genome shotgun (WGS) entry which is preliminary data.</text>
</comment>
<dbReference type="PANTHER" id="PTHR22683:SF1">
    <property type="entry name" value="TYPE VII SECRETION SYSTEM PROTEIN ESSC"/>
    <property type="match status" value="1"/>
</dbReference>
<dbReference type="Gene3D" id="3.40.50.300">
    <property type="entry name" value="P-loop containing nucleotide triphosphate hydrolases"/>
    <property type="match status" value="1"/>
</dbReference>
<dbReference type="GO" id="GO:0003677">
    <property type="term" value="F:DNA binding"/>
    <property type="evidence" value="ECO:0007669"/>
    <property type="project" value="InterPro"/>
</dbReference>
<evidence type="ECO:0000256" key="3">
    <source>
        <dbReference type="PROSITE-ProRule" id="PRU00289"/>
    </source>
</evidence>
<name>A0A261EVW8_9BIFI</name>
<proteinExistence type="predicted"/>